<name>A0A369TQE6_9RHOB</name>
<evidence type="ECO:0000256" key="1">
    <source>
        <dbReference type="SAM" id="SignalP"/>
    </source>
</evidence>
<dbReference type="Pfam" id="PF13519">
    <property type="entry name" value="VWA_2"/>
    <property type="match status" value="1"/>
</dbReference>
<dbReference type="SMART" id="SM00327">
    <property type="entry name" value="VWA"/>
    <property type="match status" value="1"/>
</dbReference>
<dbReference type="PROSITE" id="PS50234">
    <property type="entry name" value="VWFA"/>
    <property type="match status" value="1"/>
</dbReference>
<organism evidence="3 4">
    <name type="scientific">Thalassococcus profundi</name>
    <dbReference type="NCBI Taxonomy" id="2282382"/>
    <lineage>
        <taxon>Bacteria</taxon>
        <taxon>Pseudomonadati</taxon>
        <taxon>Pseudomonadota</taxon>
        <taxon>Alphaproteobacteria</taxon>
        <taxon>Rhodobacterales</taxon>
        <taxon>Roseobacteraceae</taxon>
        <taxon>Thalassococcus</taxon>
    </lineage>
</organism>
<proteinExistence type="predicted"/>
<evidence type="ECO:0000313" key="3">
    <source>
        <dbReference type="EMBL" id="RDD66934.1"/>
    </source>
</evidence>
<protein>
    <submittedName>
        <fullName evidence="3">VWA domain-containing protein</fullName>
    </submittedName>
</protein>
<dbReference type="EMBL" id="QPMK01000004">
    <property type="protein sequence ID" value="RDD66934.1"/>
    <property type="molecule type" value="Genomic_DNA"/>
</dbReference>
<keyword evidence="1" id="KW-0732">Signal</keyword>
<dbReference type="InterPro" id="IPR036465">
    <property type="entry name" value="vWFA_dom_sf"/>
</dbReference>
<dbReference type="RefSeq" id="WP_114510479.1">
    <property type="nucleotide sequence ID" value="NZ_QPMK01000004.1"/>
</dbReference>
<feature type="domain" description="VWFA" evidence="2">
    <location>
        <begin position="26"/>
        <end position="205"/>
    </location>
</feature>
<reference evidence="3 4" key="1">
    <citation type="submission" date="2018-07" db="EMBL/GenBank/DDBJ databases">
        <title>Thalassococcus profundi sp. nov., a marine bacterium isolated from deep seawater of Okinawa Trough.</title>
        <authorList>
            <person name="Yu M."/>
        </authorList>
    </citation>
    <scope>NUCLEOTIDE SEQUENCE [LARGE SCALE GENOMIC DNA]</scope>
    <source>
        <strain evidence="3 4">WRAS1</strain>
    </source>
</reference>
<comment type="caution">
    <text evidence="3">The sequence shown here is derived from an EMBL/GenBank/DDBJ whole genome shotgun (WGS) entry which is preliminary data.</text>
</comment>
<dbReference type="AlphaFoldDB" id="A0A369TQE6"/>
<accession>A0A369TQE6</accession>
<dbReference type="OrthoDB" id="9783818at2"/>
<feature type="chain" id="PRO_5016909708" evidence="1">
    <location>
        <begin position="21"/>
        <end position="730"/>
    </location>
</feature>
<dbReference type="Proteomes" id="UP000253977">
    <property type="component" value="Unassembled WGS sequence"/>
</dbReference>
<dbReference type="SUPFAM" id="SSF53300">
    <property type="entry name" value="vWA-like"/>
    <property type="match status" value="1"/>
</dbReference>
<feature type="signal peptide" evidence="1">
    <location>
        <begin position="1"/>
        <end position="20"/>
    </location>
</feature>
<dbReference type="InterPro" id="IPR002035">
    <property type="entry name" value="VWF_A"/>
</dbReference>
<dbReference type="Gene3D" id="3.40.50.410">
    <property type="entry name" value="von Willebrand factor, type A domain"/>
    <property type="match status" value="1"/>
</dbReference>
<keyword evidence="4" id="KW-1185">Reference proteome</keyword>
<evidence type="ECO:0000313" key="4">
    <source>
        <dbReference type="Proteomes" id="UP000253977"/>
    </source>
</evidence>
<evidence type="ECO:0000259" key="2">
    <source>
        <dbReference type="PROSITE" id="PS50234"/>
    </source>
</evidence>
<sequence>MRRILSAAALAASLALPAAAQSTGGQTILVLDASGSMWGQIDGTAKIGIAQSVIGDLLESLPEEQALGLSAYGHRTRGDCTDIETLVAPGAGTRDDIAAAVNGIQPKGKTPMTDAVRMAAEALRYGEEKATVILVSDGIETCNPDPCAAARVLEETGVDFTAHVVGFDVSDPEALAQMQCLADETGGRFLTAANASELGTALSDVVAEPAPEPATVTFRATAGPNGPQIDTPLIWSLDAGDTPVVAFERGATLEQALEDGGYTVTVLRPEDEETDSQSVMVEGADKTVTLVLPVPLPPASVDGPETGVAGDTVPVGWEGPDGKGDYIAAALPEEDGYKTYTYTRDGSPLQLRLPSEPGVYELRYVQSEGRKVLARALITVTDPPASLMADDSAVAGATLPVTWEGPGYQGDYIAVGWPGDEAYINYTYTRDGSPAQLLLPPEPGTYELRYVMSQDRRVLATRPLTVTPVTATIDAPPQAQAGETVSLTWTGPDYKGDYLAVSKPDDAGYETYTYTRDGSPLGLKMPLETGRYELRYYMSQDKTQLAAYPIEVVAVGAELRAPESARAGAPVAVGWDGPAYQGDYIAVSRPGDEGYEKYTYTREGSPLILQMPTEPGTYELRYVATGDGTVILTRKDIKLEEVTATLAAADTAPAGGKLAVDWEGPDYRGDFIGLVGAGAPEGEYLSYVYTTEDSPMVMEVPETPGSYELRYHLGDGKAVIASRPLEVTAE</sequence>
<gene>
    <name evidence="3" type="ORF">DU478_08300</name>
</gene>